<organism evidence="2">
    <name type="scientific">Arundo donax</name>
    <name type="common">Giant reed</name>
    <name type="synonym">Donax arundinaceus</name>
    <dbReference type="NCBI Taxonomy" id="35708"/>
    <lineage>
        <taxon>Eukaryota</taxon>
        <taxon>Viridiplantae</taxon>
        <taxon>Streptophyta</taxon>
        <taxon>Embryophyta</taxon>
        <taxon>Tracheophyta</taxon>
        <taxon>Spermatophyta</taxon>
        <taxon>Magnoliopsida</taxon>
        <taxon>Liliopsida</taxon>
        <taxon>Poales</taxon>
        <taxon>Poaceae</taxon>
        <taxon>PACMAD clade</taxon>
        <taxon>Arundinoideae</taxon>
        <taxon>Arundineae</taxon>
        <taxon>Arundo</taxon>
    </lineage>
</organism>
<reference evidence="2" key="2">
    <citation type="journal article" date="2015" name="Data Brief">
        <title>Shoot transcriptome of the giant reed, Arundo donax.</title>
        <authorList>
            <person name="Barrero R.A."/>
            <person name="Guerrero F.D."/>
            <person name="Moolhuijzen P."/>
            <person name="Goolsby J.A."/>
            <person name="Tidwell J."/>
            <person name="Bellgard S.E."/>
            <person name="Bellgard M.I."/>
        </authorList>
    </citation>
    <scope>NUCLEOTIDE SEQUENCE</scope>
    <source>
        <tissue evidence="2">Shoot tissue taken approximately 20 cm above the soil surface</tissue>
    </source>
</reference>
<accession>A0A0A8YMM9</accession>
<feature type="signal peptide" evidence="1">
    <location>
        <begin position="1"/>
        <end position="25"/>
    </location>
</feature>
<evidence type="ECO:0000313" key="2">
    <source>
        <dbReference type="EMBL" id="JAD23827.1"/>
    </source>
</evidence>
<feature type="chain" id="PRO_5002044770" description="Secreted protein" evidence="1">
    <location>
        <begin position="26"/>
        <end position="91"/>
    </location>
</feature>
<evidence type="ECO:0000256" key="1">
    <source>
        <dbReference type="SAM" id="SignalP"/>
    </source>
</evidence>
<sequence>MARPHRPPFLLRLCVGLRPTYLSLSLSLMLSPPPPSCCASPAPCTTRCSIVAHPCQNPVSRLLRRRISSSAAANGCLRRAHAAFQSDPGGG</sequence>
<dbReference type="AlphaFoldDB" id="A0A0A8YMM9"/>
<proteinExistence type="predicted"/>
<reference evidence="2" key="1">
    <citation type="submission" date="2014-09" db="EMBL/GenBank/DDBJ databases">
        <authorList>
            <person name="Magalhaes I.L.F."/>
            <person name="Oliveira U."/>
            <person name="Santos F.R."/>
            <person name="Vidigal T.H.D.A."/>
            <person name="Brescovit A.D."/>
            <person name="Santos A.J."/>
        </authorList>
    </citation>
    <scope>NUCLEOTIDE SEQUENCE</scope>
    <source>
        <tissue evidence="2">Shoot tissue taken approximately 20 cm above the soil surface</tissue>
    </source>
</reference>
<evidence type="ECO:0008006" key="3">
    <source>
        <dbReference type="Google" id="ProtNLM"/>
    </source>
</evidence>
<keyword evidence="1" id="KW-0732">Signal</keyword>
<protein>
    <recommendedName>
        <fullName evidence="3">Secreted protein</fullName>
    </recommendedName>
</protein>
<dbReference type="EMBL" id="GBRH01274068">
    <property type="protein sequence ID" value="JAD23827.1"/>
    <property type="molecule type" value="Transcribed_RNA"/>
</dbReference>
<name>A0A0A8YMM9_ARUDO</name>